<dbReference type="GO" id="GO:0003697">
    <property type="term" value="F:single-stranded DNA binding"/>
    <property type="evidence" value="ECO:0007669"/>
    <property type="project" value="InterPro"/>
</dbReference>
<proteinExistence type="inferred from homology"/>
<dbReference type="Gene3D" id="2.30.31.10">
    <property type="entry name" value="Transcriptional Coactivator Pc4, Chain A"/>
    <property type="match status" value="2"/>
</dbReference>
<protein>
    <submittedName>
        <fullName evidence="4">(rape) hypothetical protein</fullName>
    </submittedName>
</protein>
<dbReference type="InterPro" id="IPR013742">
    <property type="entry name" value="Whirly"/>
</dbReference>
<evidence type="ECO:0000256" key="2">
    <source>
        <dbReference type="ARBA" id="ARBA00022946"/>
    </source>
</evidence>
<dbReference type="SUPFAM" id="SSF54447">
    <property type="entry name" value="ssDNA-binding transcriptional regulator domain"/>
    <property type="match status" value="1"/>
</dbReference>
<feature type="region of interest" description="Disordered" evidence="3">
    <location>
        <begin position="213"/>
        <end position="233"/>
    </location>
</feature>
<dbReference type="InterPro" id="IPR009044">
    <property type="entry name" value="ssDNA-bd_transcriptional_reg"/>
</dbReference>
<evidence type="ECO:0000256" key="3">
    <source>
        <dbReference type="SAM" id="MobiDB-lite"/>
    </source>
</evidence>
<dbReference type="PANTHER" id="PTHR31745">
    <property type="entry name" value="SINGLE-STRANDED DNA-BINDING PROTEIN WHY2, MITOCHONDRIAL"/>
    <property type="match status" value="1"/>
</dbReference>
<dbReference type="EMBL" id="HG994362">
    <property type="protein sequence ID" value="CAF2258641.1"/>
    <property type="molecule type" value="Genomic_DNA"/>
</dbReference>
<accession>A0A817ANG7</accession>
<keyword evidence="2" id="KW-0809">Transit peptide</keyword>
<dbReference type="GO" id="GO:0006355">
    <property type="term" value="P:regulation of DNA-templated transcription"/>
    <property type="evidence" value="ECO:0007669"/>
    <property type="project" value="InterPro"/>
</dbReference>
<dbReference type="Proteomes" id="UP001295469">
    <property type="component" value="Chromosome A08"/>
</dbReference>
<name>A0A817ANG7_BRANA</name>
<dbReference type="GO" id="GO:0006952">
    <property type="term" value="P:defense response"/>
    <property type="evidence" value="ECO:0007669"/>
    <property type="project" value="InterPro"/>
</dbReference>
<dbReference type="Pfam" id="PF08536">
    <property type="entry name" value="Whirly"/>
    <property type="match status" value="1"/>
</dbReference>
<sequence length="233" mass="25437">MSQLLSSPLMPVSHSPFTSPRFLSSSSSSVLVAGGGLAVKRHGLASKPVRTVNLSVKSRQTDYFEKQRFGDSSSSSSQNGEGGPARFYVGHSIYKGKAALTVEPRAPEFVSLDSGAFKLSKDGFLLLQFAPAAGVRQYDWSKKQVFSLSVSEIGTLVSLGPRESCVQNKLLNVDENIYIPITRAEFTVLTSAFNFVLPYLIGWHAFANSIKPEESNRTNNASPNYGGDYEWNR</sequence>
<evidence type="ECO:0000256" key="1">
    <source>
        <dbReference type="ARBA" id="ARBA00006061"/>
    </source>
</evidence>
<comment type="similarity">
    <text evidence="1">Belongs to the Whirly family.</text>
</comment>
<organism evidence="4">
    <name type="scientific">Brassica napus</name>
    <name type="common">Rape</name>
    <dbReference type="NCBI Taxonomy" id="3708"/>
    <lineage>
        <taxon>Eukaryota</taxon>
        <taxon>Viridiplantae</taxon>
        <taxon>Streptophyta</taxon>
        <taxon>Embryophyta</taxon>
        <taxon>Tracheophyta</taxon>
        <taxon>Spermatophyta</taxon>
        <taxon>Magnoliopsida</taxon>
        <taxon>eudicotyledons</taxon>
        <taxon>Gunneridae</taxon>
        <taxon>Pentapetalae</taxon>
        <taxon>rosids</taxon>
        <taxon>malvids</taxon>
        <taxon>Brassicales</taxon>
        <taxon>Brassicaceae</taxon>
        <taxon>Brassiceae</taxon>
        <taxon>Brassica</taxon>
    </lineage>
</organism>
<dbReference type="PANTHER" id="PTHR31745:SF2">
    <property type="entry name" value="SINGLE-STRANDED DNA-BINDING PROTEIN WHY1, CHLOROPLASTIC"/>
    <property type="match status" value="1"/>
</dbReference>
<gene>
    <name evidence="4" type="ORF">DARMORV10_A08P31990.1</name>
</gene>
<dbReference type="AlphaFoldDB" id="A0A817ANG7"/>
<evidence type="ECO:0000313" key="4">
    <source>
        <dbReference type="EMBL" id="CAF2258641.1"/>
    </source>
</evidence>
<reference evidence="4" key="1">
    <citation type="submission" date="2021-01" db="EMBL/GenBank/DDBJ databases">
        <authorList>
            <consortium name="Genoscope - CEA"/>
            <person name="William W."/>
        </authorList>
    </citation>
    <scope>NUCLEOTIDE SEQUENCE</scope>
</reference>